<evidence type="ECO:0000313" key="4">
    <source>
        <dbReference type="Proteomes" id="UP001331761"/>
    </source>
</evidence>
<dbReference type="EMBL" id="WIXE01005406">
    <property type="protein sequence ID" value="KAK5982210.1"/>
    <property type="molecule type" value="Genomic_DNA"/>
</dbReference>
<name>A0AAN8G2R1_TRICO</name>
<accession>A0AAN8G2R1</accession>
<evidence type="ECO:0000313" key="3">
    <source>
        <dbReference type="EMBL" id="KAK5982210.1"/>
    </source>
</evidence>
<keyword evidence="4" id="KW-1185">Reference proteome</keyword>
<protein>
    <submittedName>
        <fullName evidence="3">Uncharacterized protein</fullName>
    </submittedName>
</protein>
<dbReference type="Proteomes" id="UP001331761">
    <property type="component" value="Unassembled WGS sequence"/>
</dbReference>
<proteinExistence type="predicted"/>
<reference evidence="3 4" key="1">
    <citation type="submission" date="2019-10" db="EMBL/GenBank/DDBJ databases">
        <title>Assembly and Annotation for the nematode Trichostrongylus colubriformis.</title>
        <authorList>
            <person name="Martin J."/>
        </authorList>
    </citation>
    <scope>NUCLEOTIDE SEQUENCE [LARGE SCALE GENOMIC DNA]</scope>
    <source>
        <strain evidence="3">G859</strain>
        <tissue evidence="3">Whole worm</tissue>
    </source>
</reference>
<feature type="chain" id="PRO_5043002634" evidence="2">
    <location>
        <begin position="20"/>
        <end position="159"/>
    </location>
</feature>
<organism evidence="3 4">
    <name type="scientific">Trichostrongylus colubriformis</name>
    <name type="common">Black scour worm</name>
    <dbReference type="NCBI Taxonomy" id="6319"/>
    <lineage>
        <taxon>Eukaryota</taxon>
        <taxon>Metazoa</taxon>
        <taxon>Ecdysozoa</taxon>
        <taxon>Nematoda</taxon>
        <taxon>Chromadorea</taxon>
        <taxon>Rhabditida</taxon>
        <taxon>Rhabditina</taxon>
        <taxon>Rhabditomorpha</taxon>
        <taxon>Strongyloidea</taxon>
        <taxon>Trichostrongylidae</taxon>
        <taxon>Trichostrongylus</taxon>
    </lineage>
</organism>
<dbReference type="AlphaFoldDB" id="A0AAN8G2R1"/>
<keyword evidence="2" id="KW-0732">Signal</keyword>
<sequence length="159" mass="17680">MLWSWFSLVLIMCSIGVDAMDMGNNQQGFGPGACNLFCRQGTKCALVEPANCNGCQPQAQCVQQECDTTCRLPCPFFNRCVLTTSTSACCPVAACRSQFPGYTTTPQYTTTQPPYTTATPQYTTQPPYTTATPQYTTRPPYLTTTRYNWPFPFPFPFPL</sequence>
<evidence type="ECO:0000256" key="2">
    <source>
        <dbReference type="SAM" id="SignalP"/>
    </source>
</evidence>
<feature type="region of interest" description="Disordered" evidence="1">
    <location>
        <begin position="113"/>
        <end position="135"/>
    </location>
</feature>
<gene>
    <name evidence="3" type="ORF">GCK32_002627</name>
</gene>
<feature type="signal peptide" evidence="2">
    <location>
        <begin position="1"/>
        <end position="19"/>
    </location>
</feature>
<evidence type="ECO:0000256" key="1">
    <source>
        <dbReference type="SAM" id="MobiDB-lite"/>
    </source>
</evidence>
<comment type="caution">
    <text evidence="3">The sequence shown here is derived from an EMBL/GenBank/DDBJ whole genome shotgun (WGS) entry which is preliminary data.</text>
</comment>